<evidence type="ECO:0000313" key="6">
    <source>
        <dbReference type="Proteomes" id="UP000556329"/>
    </source>
</evidence>
<feature type="domain" description="CBS" evidence="4">
    <location>
        <begin position="40"/>
        <end position="96"/>
    </location>
</feature>
<comment type="caution">
    <text evidence="5">The sequence shown here is derived from an EMBL/GenBank/DDBJ whole genome shotgun (WGS) entry which is preliminary data.</text>
</comment>
<dbReference type="PIRSF" id="PIRSF036990">
    <property type="entry name" value="UCP036990_CBS_BON"/>
    <property type="match status" value="1"/>
</dbReference>
<dbReference type="Gene3D" id="3.10.580.10">
    <property type="entry name" value="CBS-domain"/>
    <property type="match status" value="1"/>
</dbReference>
<dbReference type="Gene3D" id="3.30.1340.30">
    <property type="match status" value="1"/>
</dbReference>
<name>A0A841P6D5_9HYPH</name>
<dbReference type="InterPro" id="IPR046342">
    <property type="entry name" value="CBS_dom_sf"/>
</dbReference>
<evidence type="ECO:0000313" key="5">
    <source>
        <dbReference type="EMBL" id="MBB6408893.1"/>
    </source>
</evidence>
<evidence type="ECO:0000259" key="4">
    <source>
        <dbReference type="PROSITE" id="PS51371"/>
    </source>
</evidence>
<keyword evidence="6" id="KW-1185">Reference proteome</keyword>
<dbReference type="InterPro" id="IPR007055">
    <property type="entry name" value="BON_dom"/>
</dbReference>
<gene>
    <name evidence="5" type="ORF">HNQ71_001537</name>
</gene>
<dbReference type="CDD" id="cd04586">
    <property type="entry name" value="CBS_pair_BON_assoc"/>
    <property type="match status" value="1"/>
</dbReference>
<dbReference type="AlphaFoldDB" id="A0A841P6D5"/>
<dbReference type="SMART" id="SM00116">
    <property type="entry name" value="CBS"/>
    <property type="match status" value="2"/>
</dbReference>
<dbReference type="InterPro" id="IPR051257">
    <property type="entry name" value="Diverse_CBS-Domain"/>
</dbReference>
<dbReference type="PROSITE" id="PS50914">
    <property type="entry name" value="BON"/>
    <property type="match status" value="1"/>
</dbReference>
<sequence length="265" mass="28796">MDHLPRWQNDSDQGASCMGILRSRRFGKLRRANMQAEAIMSKPVVGIDPSASIAEAAAMMLFKKISGFPVIRGDGTLVGIVSEGDFLRRGELGTQRKRSRWLEFLVSPGKAADEYVHANGRRIEEVMSQDVVTASRTASLAEVVELMTRHHVKRIPVVDAGKVVGIITRSDLLRALLSVLPDAAPAAIDDEQIRQNIMTELASRKWAGKDLINVTVNNGVVKLSGAIFDERERQAAIVAAENVTGVKAVEDGLFCADPVSVLLVS</sequence>
<accession>A0A841P6D5</accession>
<dbReference type="PANTHER" id="PTHR43080">
    <property type="entry name" value="CBS DOMAIN-CONTAINING PROTEIN CBSX3, MITOCHONDRIAL"/>
    <property type="match status" value="1"/>
</dbReference>
<dbReference type="SUPFAM" id="SSF54631">
    <property type="entry name" value="CBS-domain pair"/>
    <property type="match status" value="1"/>
</dbReference>
<feature type="domain" description="CBS" evidence="4">
    <location>
        <begin position="127"/>
        <end position="183"/>
    </location>
</feature>
<dbReference type="Pfam" id="PF04972">
    <property type="entry name" value="BON"/>
    <property type="match status" value="1"/>
</dbReference>
<evidence type="ECO:0000256" key="1">
    <source>
        <dbReference type="ARBA" id="ARBA00023122"/>
    </source>
</evidence>
<dbReference type="SMART" id="SM00749">
    <property type="entry name" value="BON"/>
    <property type="match status" value="1"/>
</dbReference>
<reference evidence="5 6" key="1">
    <citation type="submission" date="2020-08" db="EMBL/GenBank/DDBJ databases">
        <title>Genomic Encyclopedia of Type Strains, Phase IV (KMG-IV): sequencing the most valuable type-strain genomes for metagenomic binning, comparative biology and taxonomic classification.</title>
        <authorList>
            <person name="Goeker M."/>
        </authorList>
    </citation>
    <scope>NUCLEOTIDE SEQUENCE [LARGE SCALE GENOMIC DNA]</scope>
    <source>
        <strain evidence="5 6">DSM 100039</strain>
    </source>
</reference>
<evidence type="ECO:0000259" key="3">
    <source>
        <dbReference type="PROSITE" id="PS50914"/>
    </source>
</evidence>
<feature type="domain" description="BON" evidence="3">
    <location>
        <begin position="189"/>
        <end position="257"/>
    </location>
</feature>
<evidence type="ECO:0000256" key="2">
    <source>
        <dbReference type="PROSITE-ProRule" id="PRU00703"/>
    </source>
</evidence>
<dbReference type="PROSITE" id="PS51371">
    <property type="entry name" value="CBS"/>
    <property type="match status" value="2"/>
</dbReference>
<protein>
    <submittedName>
        <fullName evidence="5">CBS-domain-containing membrane protein</fullName>
    </submittedName>
</protein>
<dbReference type="Pfam" id="PF00571">
    <property type="entry name" value="CBS"/>
    <property type="match status" value="2"/>
</dbReference>
<dbReference type="Proteomes" id="UP000556329">
    <property type="component" value="Unassembled WGS sequence"/>
</dbReference>
<proteinExistence type="predicted"/>
<dbReference type="EMBL" id="JACHEF010000001">
    <property type="protein sequence ID" value="MBB6408893.1"/>
    <property type="molecule type" value="Genomic_DNA"/>
</dbReference>
<dbReference type="InterPro" id="IPR000644">
    <property type="entry name" value="CBS_dom"/>
</dbReference>
<dbReference type="InterPro" id="IPR014004">
    <property type="entry name" value="Transpt-assoc_nodulatn_dom_bac"/>
</dbReference>
<keyword evidence="1 2" id="KW-0129">CBS domain</keyword>
<dbReference type="InterPro" id="IPR017080">
    <property type="entry name" value="UCP036990_CBS_BON"/>
</dbReference>
<organism evidence="5 6">
    <name type="scientific">Mesorhizobium sangaii</name>
    <dbReference type="NCBI Taxonomy" id="505389"/>
    <lineage>
        <taxon>Bacteria</taxon>
        <taxon>Pseudomonadati</taxon>
        <taxon>Pseudomonadota</taxon>
        <taxon>Alphaproteobacteria</taxon>
        <taxon>Hyphomicrobiales</taxon>
        <taxon>Phyllobacteriaceae</taxon>
        <taxon>Mesorhizobium</taxon>
    </lineage>
</organism>
<dbReference type="PANTHER" id="PTHR43080:SF26">
    <property type="entry name" value="REGULATORY PROTEIN"/>
    <property type="match status" value="1"/>
</dbReference>